<protein>
    <submittedName>
        <fullName evidence="2">Uncharacterized protein</fullName>
    </submittedName>
</protein>
<dbReference type="EMBL" id="GGEC01072580">
    <property type="protein sequence ID" value="MBX53064.1"/>
    <property type="molecule type" value="Transcribed_RNA"/>
</dbReference>
<name>A0A2P2PEC0_RHIMU</name>
<evidence type="ECO:0000313" key="2">
    <source>
        <dbReference type="EMBL" id="MBX53064.1"/>
    </source>
</evidence>
<proteinExistence type="predicted"/>
<reference evidence="2" key="1">
    <citation type="submission" date="2018-02" db="EMBL/GenBank/DDBJ databases">
        <title>Rhizophora mucronata_Transcriptome.</title>
        <authorList>
            <person name="Meera S.P."/>
            <person name="Sreeshan A."/>
            <person name="Augustine A."/>
        </authorList>
    </citation>
    <scope>NUCLEOTIDE SEQUENCE</scope>
    <source>
        <tissue evidence="2">Leaf</tissue>
    </source>
</reference>
<accession>A0A2P2PEC0</accession>
<evidence type="ECO:0000256" key="1">
    <source>
        <dbReference type="SAM" id="MobiDB-lite"/>
    </source>
</evidence>
<dbReference type="AlphaFoldDB" id="A0A2P2PEC0"/>
<sequence>MDTISPEKEEEGNRGREKGREKESMTYRYSSALLKITRKEKEVRPWEDGQSWFNPFLHHFFTTIFLTCFPLYF</sequence>
<organism evidence="2">
    <name type="scientific">Rhizophora mucronata</name>
    <name type="common">Asiatic mangrove</name>
    <dbReference type="NCBI Taxonomy" id="61149"/>
    <lineage>
        <taxon>Eukaryota</taxon>
        <taxon>Viridiplantae</taxon>
        <taxon>Streptophyta</taxon>
        <taxon>Embryophyta</taxon>
        <taxon>Tracheophyta</taxon>
        <taxon>Spermatophyta</taxon>
        <taxon>Magnoliopsida</taxon>
        <taxon>eudicotyledons</taxon>
        <taxon>Gunneridae</taxon>
        <taxon>Pentapetalae</taxon>
        <taxon>rosids</taxon>
        <taxon>fabids</taxon>
        <taxon>Malpighiales</taxon>
        <taxon>Rhizophoraceae</taxon>
        <taxon>Rhizophora</taxon>
    </lineage>
</organism>
<feature type="region of interest" description="Disordered" evidence="1">
    <location>
        <begin position="1"/>
        <end position="24"/>
    </location>
</feature>